<gene>
    <name evidence="1" type="ORF">GCM10009849_04470</name>
</gene>
<evidence type="ECO:0000313" key="1">
    <source>
        <dbReference type="EMBL" id="GAA2197042.1"/>
    </source>
</evidence>
<comment type="caution">
    <text evidence="1">The sequence shown here is derived from an EMBL/GenBank/DDBJ whole genome shotgun (WGS) entry which is preliminary data.</text>
</comment>
<evidence type="ECO:0000313" key="2">
    <source>
        <dbReference type="Proteomes" id="UP001500432"/>
    </source>
</evidence>
<reference evidence="1 2" key="1">
    <citation type="journal article" date="2019" name="Int. J. Syst. Evol. Microbiol.">
        <title>The Global Catalogue of Microorganisms (GCM) 10K type strain sequencing project: providing services to taxonomists for standard genome sequencing and annotation.</title>
        <authorList>
            <consortium name="The Broad Institute Genomics Platform"/>
            <consortium name="The Broad Institute Genome Sequencing Center for Infectious Disease"/>
            <person name="Wu L."/>
            <person name="Ma J."/>
        </authorList>
    </citation>
    <scope>NUCLEOTIDE SEQUENCE [LARGE SCALE GENOMIC DNA]</scope>
    <source>
        <strain evidence="1 2">JCM 16034</strain>
    </source>
</reference>
<accession>A0ABN3BJU9</accession>
<dbReference type="Proteomes" id="UP001500432">
    <property type="component" value="Unassembled WGS sequence"/>
</dbReference>
<evidence type="ECO:0008006" key="3">
    <source>
        <dbReference type="Google" id="ProtNLM"/>
    </source>
</evidence>
<protein>
    <recommendedName>
        <fullName evidence="3">DUF559 domain-containing protein</fullName>
    </recommendedName>
</protein>
<sequence>MADERLLRELALRSFTAAEARGLGVDLRLLRLEDVRQTSRGIYEPTDRSIRDLGQRLETHLSMQPDAWGSHRTAARLHGLWLPPWVDEHELIHLSKPTHLPRVRRPGVVGHRVQIVPGEVGLFDGLRLSSPARTWLDLAQELTPAALVAVGDQLIRHPREAFEGRSEPYATKAQLLDMLRAHRRVKGVGRCKDALADMRVGSDSVPETLLRLSLIAHGFPEPELQIVLDPDDPRSPSADQGYREVRIALQYEGEHHNSPGQALKDDWRDARFARRGWATIRVTAADLGDDFARPRRELRALMAERRAA</sequence>
<proteinExistence type="predicted"/>
<dbReference type="RefSeq" id="WP_344298070.1">
    <property type="nucleotide sequence ID" value="NZ_BAAAQW010000002.1"/>
</dbReference>
<keyword evidence="2" id="KW-1185">Reference proteome</keyword>
<organism evidence="1 2">
    <name type="scientific">Sinomonas flava</name>
    <dbReference type="NCBI Taxonomy" id="496857"/>
    <lineage>
        <taxon>Bacteria</taxon>
        <taxon>Bacillati</taxon>
        <taxon>Actinomycetota</taxon>
        <taxon>Actinomycetes</taxon>
        <taxon>Micrococcales</taxon>
        <taxon>Micrococcaceae</taxon>
        <taxon>Sinomonas</taxon>
    </lineage>
</organism>
<name>A0ABN3BJU9_9MICC</name>
<dbReference type="EMBL" id="BAAAQW010000002">
    <property type="protein sequence ID" value="GAA2197042.1"/>
    <property type="molecule type" value="Genomic_DNA"/>
</dbReference>